<organism evidence="2 3">
    <name type="scientific">Elasticomyces elasticus</name>
    <dbReference type="NCBI Taxonomy" id="574655"/>
    <lineage>
        <taxon>Eukaryota</taxon>
        <taxon>Fungi</taxon>
        <taxon>Dikarya</taxon>
        <taxon>Ascomycota</taxon>
        <taxon>Pezizomycotina</taxon>
        <taxon>Dothideomycetes</taxon>
        <taxon>Dothideomycetidae</taxon>
        <taxon>Mycosphaerellales</taxon>
        <taxon>Teratosphaeriaceae</taxon>
        <taxon>Elasticomyces</taxon>
    </lineage>
</organism>
<sequence length="134" mass="15038">MGATKRSSPGRKSTSPGRKSTKAAKTAKTAKTENKKSSKRWSVEHVEYLLRMRKGAMPYHEIATIIDRSELSCRLKVYTEKKKTKAMETNAAQAAPRYHPQPPQPRQLLPRPEAAGLDMLADAAATFWDVVMKR</sequence>
<gene>
    <name evidence="2" type="ORF">LTR97_012401</name>
</gene>
<evidence type="ECO:0000256" key="1">
    <source>
        <dbReference type="SAM" id="MobiDB-lite"/>
    </source>
</evidence>
<feature type="compositionally biased region" description="Basic and acidic residues" evidence="1">
    <location>
        <begin position="30"/>
        <end position="40"/>
    </location>
</feature>
<proteinExistence type="predicted"/>
<dbReference type="EMBL" id="JAVRQU010000026">
    <property type="protein sequence ID" value="KAK5690213.1"/>
    <property type="molecule type" value="Genomic_DNA"/>
</dbReference>
<feature type="compositionally biased region" description="Polar residues" evidence="1">
    <location>
        <begin position="1"/>
        <end position="18"/>
    </location>
</feature>
<dbReference type="AlphaFoldDB" id="A0AAN7W1Z9"/>
<evidence type="ECO:0000313" key="2">
    <source>
        <dbReference type="EMBL" id="KAK5690213.1"/>
    </source>
</evidence>
<feature type="region of interest" description="Disordered" evidence="1">
    <location>
        <begin position="1"/>
        <end position="40"/>
    </location>
</feature>
<name>A0AAN7W1Z9_9PEZI</name>
<dbReference type="Proteomes" id="UP001310594">
    <property type="component" value="Unassembled WGS sequence"/>
</dbReference>
<protein>
    <recommendedName>
        <fullName evidence="4">Myb-like domain-containing protein</fullName>
    </recommendedName>
</protein>
<accession>A0AAN7W1Z9</accession>
<evidence type="ECO:0000313" key="3">
    <source>
        <dbReference type="Proteomes" id="UP001310594"/>
    </source>
</evidence>
<feature type="region of interest" description="Disordered" evidence="1">
    <location>
        <begin position="84"/>
        <end position="110"/>
    </location>
</feature>
<evidence type="ECO:0008006" key="4">
    <source>
        <dbReference type="Google" id="ProtNLM"/>
    </source>
</evidence>
<comment type="caution">
    <text evidence="2">The sequence shown here is derived from an EMBL/GenBank/DDBJ whole genome shotgun (WGS) entry which is preliminary data.</text>
</comment>
<reference evidence="2" key="1">
    <citation type="submission" date="2023-08" db="EMBL/GenBank/DDBJ databases">
        <title>Black Yeasts Isolated from many extreme environments.</title>
        <authorList>
            <person name="Coleine C."/>
            <person name="Stajich J.E."/>
            <person name="Selbmann L."/>
        </authorList>
    </citation>
    <scope>NUCLEOTIDE SEQUENCE</scope>
    <source>
        <strain evidence="2">CCFEE 5810</strain>
    </source>
</reference>